<evidence type="ECO:0008006" key="3">
    <source>
        <dbReference type="Google" id="ProtNLM"/>
    </source>
</evidence>
<dbReference type="InterPro" id="IPR058532">
    <property type="entry name" value="YjbR/MT2646/Rv2570-like"/>
</dbReference>
<dbReference type="Proteomes" id="UP000003460">
    <property type="component" value="Unassembled WGS sequence"/>
</dbReference>
<evidence type="ECO:0000313" key="1">
    <source>
        <dbReference type="EMBL" id="EEX71018.1"/>
    </source>
</evidence>
<dbReference type="Gene3D" id="3.90.1150.30">
    <property type="match status" value="1"/>
</dbReference>
<dbReference type="RefSeq" id="WP_006256043.1">
    <property type="nucleotide sequence ID" value="NZ_GG700643.1"/>
</dbReference>
<dbReference type="GeneID" id="84576947"/>
<gene>
    <name evidence="1" type="ORF">GCWU000325_02263</name>
</gene>
<dbReference type="InterPro" id="IPR038056">
    <property type="entry name" value="YjbR-like_sf"/>
</dbReference>
<dbReference type="EMBL" id="ACIJ02000023">
    <property type="protein sequence ID" value="EEX71018.1"/>
    <property type="molecule type" value="Genomic_DNA"/>
</dbReference>
<proteinExistence type="predicted"/>
<accession>C9LJ51</accession>
<evidence type="ECO:0000313" key="2">
    <source>
        <dbReference type="Proteomes" id="UP000003460"/>
    </source>
</evidence>
<dbReference type="SUPFAM" id="SSF142906">
    <property type="entry name" value="YjbR-like"/>
    <property type="match status" value="1"/>
</dbReference>
<sequence length="119" mass="14029">MDIEELRAYCLSFSPEVEERFPFRQFKAAQNVLAFYISGHIFCFFDINDLTHVTLKCQKEKIDELIAQYDYIDHPYNGNAKYWIGIDAHRADARLLKKLIKDSFSIIVDKYKKAGRQTK</sequence>
<dbReference type="eggNOG" id="COG2315">
    <property type="taxonomic scope" value="Bacteria"/>
</dbReference>
<organism evidence="1 2">
    <name type="scientific">Alloprevotella tannerae ATCC 51259</name>
    <dbReference type="NCBI Taxonomy" id="626522"/>
    <lineage>
        <taxon>Bacteria</taxon>
        <taxon>Pseudomonadati</taxon>
        <taxon>Bacteroidota</taxon>
        <taxon>Bacteroidia</taxon>
        <taxon>Bacteroidales</taxon>
        <taxon>Prevotellaceae</taxon>
        <taxon>Alloprevotella</taxon>
    </lineage>
</organism>
<name>C9LJ51_9BACT</name>
<protein>
    <recommendedName>
        <fullName evidence="3">MmcQ/YjbR family DNA-binding protein</fullName>
    </recommendedName>
</protein>
<dbReference type="Pfam" id="PF04237">
    <property type="entry name" value="YjbR"/>
    <property type="match status" value="1"/>
</dbReference>
<dbReference type="STRING" id="626522.GCWU000325_02263"/>
<dbReference type="HOGENOM" id="CLU_105851_2_0_10"/>
<keyword evidence="2" id="KW-1185">Reference proteome</keyword>
<reference evidence="1" key="1">
    <citation type="submission" date="2009-09" db="EMBL/GenBank/DDBJ databases">
        <authorList>
            <person name="Weinstock G."/>
            <person name="Sodergren E."/>
            <person name="Clifton S."/>
            <person name="Fulton L."/>
            <person name="Fulton B."/>
            <person name="Courtney L."/>
            <person name="Fronick C."/>
            <person name="Harrison M."/>
            <person name="Strong C."/>
            <person name="Farmer C."/>
            <person name="Delahaunty K."/>
            <person name="Markovic C."/>
            <person name="Hall O."/>
            <person name="Minx P."/>
            <person name="Tomlinson C."/>
            <person name="Mitreva M."/>
            <person name="Nelson J."/>
            <person name="Hou S."/>
            <person name="Wollam A."/>
            <person name="Pepin K.H."/>
            <person name="Johnson M."/>
            <person name="Bhonagiri V."/>
            <person name="Nash W.E."/>
            <person name="Warren W."/>
            <person name="Chinwalla A."/>
            <person name="Mardis E.R."/>
            <person name="Wilson R.K."/>
        </authorList>
    </citation>
    <scope>NUCLEOTIDE SEQUENCE [LARGE SCALE GENOMIC DNA]</scope>
    <source>
        <strain evidence="1">ATCC 51259</strain>
    </source>
</reference>
<dbReference type="AlphaFoldDB" id="C9LJ51"/>
<comment type="caution">
    <text evidence="1">The sequence shown here is derived from an EMBL/GenBank/DDBJ whole genome shotgun (WGS) entry which is preliminary data.</text>
</comment>
<dbReference type="OrthoDB" id="9789813at2"/>